<reference evidence="2 3" key="1">
    <citation type="submission" date="2014-06" db="EMBL/GenBank/DDBJ databases">
        <title>Whole Genome Sequences of Three Symbiotic Endozoicomonas Bacteria.</title>
        <authorList>
            <person name="Neave M.J."/>
            <person name="Apprill A."/>
            <person name="Voolstra C.R."/>
        </authorList>
    </citation>
    <scope>NUCLEOTIDE SEQUENCE [LARGE SCALE GENOMIC DNA]</scope>
    <source>
        <strain evidence="2 3">DSM 25634</strain>
    </source>
</reference>
<organism evidence="2 3">
    <name type="scientific">Endozoicomonas numazuensis</name>
    <dbReference type="NCBI Taxonomy" id="1137799"/>
    <lineage>
        <taxon>Bacteria</taxon>
        <taxon>Pseudomonadati</taxon>
        <taxon>Pseudomonadota</taxon>
        <taxon>Gammaproteobacteria</taxon>
        <taxon>Oceanospirillales</taxon>
        <taxon>Endozoicomonadaceae</taxon>
        <taxon>Endozoicomonas</taxon>
    </lineage>
</organism>
<dbReference type="InterPro" id="IPR009078">
    <property type="entry name" value="Ferritin-like_SF"/>
</dbReference>
<sequence>MNKLKTAEIGIDQTQQEHVSKKLLAVYCEREALMNCIRATQWNTQDARSAEFNQLLAAFNPESQYQSQRPTTSTSNPNIQSFAPSNQIAERISINGYSVPADYVDLKEHSKINAAMKGTTVHENTTQLSAACEQFTRTTREAIETARQAKDEASVQALTDQLRPAEQLATQLKRFQ</sequence>
<dbReference type="EMBL" id="JOKH01000007">
    <property type="protein sequence ID" value="KEQ15061.1"/>
    <property type="molecule type" value="Genomic_DNA"/>
</dbReference>
<evidence type="ECO:0000313" key="2">
    <source>
        <dbReference type="EMBL" id="KEQ15061.1"/>
    </source>
</evidence>
<evidence type="ECO:0000313" key="3">
    <source>
        <dbReference type="Proteomes" id="UP000028073"/>
    </source>
</evidence>
<proteinExistence type="predicted"/>
<dbReference type="GO" id="GO:0008199">
    <property type="term" value="F:ferric iron binding"/>
    <property type="evidence" value="ECO:0007669"/>
    <property type="project" value="InterPro"/>
</dbReference>
<dbReference type="OrthoDB" id="9920048at2"/>
<gene>
    <name evidence="2" type="ORF">GZ78_24625</name>
</gene>
<dbReference type="STRING" id="1137799.GZ78_24625"/>
<comment type="caution">
    <text evidence="2">The sequence shown here is derived from an EMBL/GenBank/DDBJ whole genome shotgun (WGS) entry which is preliminary data.</text>
</comment>
<dbReference type="SUPFAM" id="SSF47240">
    <property type="entry name" value="Ferritin-like"/>
    <property type="match status" value="1"/>
</dbReference>
<dbReference type="Gene3D" id="1.20.1260.10">
    <property type="match status" value="1"/>
</dbReference>
<protein>
    <recommendedName>
        <fullName evidence="1">Ferritin/DPS domain-containing protein</fullName>
    </recommendedName>
</protein>
<keyword evidence="3" id="KW-1185">Reference proteome</keyword>
<dbReference type="RefSeq" id="WP_034841354.1">
    <property type="nucleotide sequence ID" value="NZ_JOKH01000007.1"/>
</dbReference>
<evidence type="ECO:0000259" key="1">
    <source>
        <dbReference type="Pfam" id="PF00210"/>
    </source>
</evidence>
<feature type="domain" description="Ferritin/DPS" evidence="1">
    <location>
        <begin position="87"/>
        <end position="172"/>
    </location>
</feature>
<dbReference type="AlphaFoldDB" id="A0A081N9D8"/>
<dbReference type="InterPro" id="IPR012347">
    <property type="entry name" value="Ferritin-like"/>
</dbReference>
<name>A0A081N9D8_9GAMM</name>
<accession>A0A081N9D8</accession>
<dbReference type="Proteomes" id="UP000028073">
    <property type="component" value="Unassembled WGS sequence"/>
</dbReference>
<dbReference type="Pfam" id="PF00210">
    <property type="entry name" value="Ferritin"/>
    <property type="match status" value="1"/>
</dbReference>
<dbReference type="InterPro" id="IPR008331">
    <property type="entry name" value="Ferritin_DPS_dom"/>
</dbReference>